<evidence type="ECO:0000313" key="10">
    <source>
        <dbReference type="Proteomes" id="UP000230214"/>
    </source>
</evidence>
<proteinExistence type="inferred from homology"/>
<feature type="site" description="Important for tRNA non-discrimination" evidence="7">
    <location>
        <position position="31"/>
    </location>
</feature>
<dbReference type="NCBIfam" id="TIGR00459">
    <property type="entry name" value="aspS_bact"/>
    <property type="match status" value="1"/>
</dbReference>
<dbReference type="InterPro" id="IPR004365">
    <property type="entry name" value="NA-bd_OB_tRNA"/>
</dbReference>
<evidence type="ECO:0000256" key="2">
    <source>
        <dbReference type="ARBA" id="ARBA00022598"/>
    </source>
</evidence>
<keyword evidence="7" id="KW-0963">Cytoplasm</keyword>
<keyword evidence="6 7" id="KW-0030">Aminoacyl-tRNA synthetase</keyword>
<comment type="subunit">
    <text evidence="7">Homodimer.</text>
</comment>
<keyword evidence="3 7" id="KW-0547">Nucleotide-binding</keyword>
<comment type="catalytic activity">
    <reaction evidence="7">
        <text>tRNA(Asx) + L-aspartate + ATP = L-aspartyl-tRNA(Asx) + AMP + diphosphate</text>
        <dbReference type="Rhea" id="RHEA:18349"/>
        <dbReference type="Rhea" id="RHEA-COMP:9710"/>
        <dbReference type="Rhea" id="RHEA-COMP:9711"/>
        <dbReference type="ChEBI" id="CHEBI:29991"/>
        <dbReference type="ChEBI" id="CHEBI:30616"/>
        <dbReference type="ChEBI" id="CHEBI:33019"/>
        <dbReference type="ChEBI" id="CHEBI:78442"/>
        <dbReference type="ChEBI" id="CHEBI:78516"/>
        <dbReference type="ChEBI" id="CHEBI:456215"/>
        <dbReference type="EC" id="6.1.1.23"/>
    </reaction>
</comment>
<evidence type="ECO:0000256" key="3">
    <source>
        <dbReference type="ARBA" id="ARBA00022741"/>
    </source>
</evidence>
<evidence type="ECO:0000259" key="8">
    <source>
        <dbReference type="PROSITE" id="PS50862"/>
    </source>
</evidence>
<name>A0A2H0RCW8_UNCKA</name>
<dbReference type="Gene3D" id="3.30.1360.30">
    <property type="entry name" value="GAD-like domain"/>
    <property type="match status" value="1"/>
</dbReference>
<dbReference type="InterPro" id="IPR047090">
    <property type="entry name" value="AspRS_core"/>
</dbReference>
<comment type="similarity">
    <text evidence="1 7">Belongs to the class-II aminoacyl-tRNA synthetase family. Type 1 subfamily.</text>
</comment>
<sequence>MLRQRTNIIDSVTKIGSDVTLYGWVNTIRDHGKVAFIDLRDRSGIIQVVFYGKNYGLIKKIGNEYVLKIKGIVKERSEKQINTNIPTGKVEIELLEMDILNKAKELPIPIDTPGLDINEDIRLNYRYLDLRRNRMLTNLSMRSKVGGFIRNYLYNLGFLEIETPVLTKSTPEGARDFLVPSRLQNGSFYALPQSPQQYKQLLMVAGVEKYFQLARCFRDEDPRADRAYGEFTQLDLEMSFVEQEDILNLAEDLFTKIVENLFPEKYISVKPWPRLSHKEALEKYGTDKPDLRKNKNDPNEMAFSWTLDFPLFVEQSEEDYFYGSGNSKFAPSHHMFTAPHPEDVSLLDKDPTKARGLQHDMVLNGYEVGGGSIRIHDSKIQEKIFELIGFSSEQKKEFSHMLEAFTYGVPPHGGIAPGIDRFLMVVQGEPNLREVIAFPMTSGGRTAVMAAPSLVEKKQLDELGITFKSLKK</sequence>
<dbReference type="EMBL" id="PCXU01000013">
    <property type="protein sequence ID" value="PIR43665.1"/>
    <property type="molecule type" value="Genomic_DNA"/>
</dbReference>
<dbReference type="InterPro" id="IPR047089">
    <property type="entry name" value="Asp-tRNA-ligase_1_N"/>
</dbReference>
<dbReference type="InterPro" id="IPR004364">
    <property type="entry name" value="Aa-tRNA-synt_II"/>
</dbReference>
<dbReference type="GO" id="GO:0004815">
    <property type="term" value="F:aspartate-tRNA ligase activity"/>
    <property type="evidence" value="ECO:0007669"/>
    <property type="project" value="UniProtKB-UniRule"/>
</dbReference>
<dbReference type="InterPro" id="IPR012340">
    <property type="entry name" value="NA-bd_OB-fold"/>
</dbReference>
<keyword evidence="2 7" id="KW-0436">Ligase</keyword>
<dbReference type="InterPro" id="IPR006195">
    <property type="entry name" value="aa-tRNA-synth_II"/>
</dbReference>
<feature type="binding site" evidence="7">
    <location>
        <position position="172"/>
    </location>
    <ligand>
        <name>L-aspartate</name>
        <dbReference type="ChEBI" id="CHEBI:29991"/>
    </ligand>
</feature>
<reference evidence="9 10" key="1">
    <citation type="submission" date="2017-09" db="EMBL/GenBank/DDBJ databases">
        <title>Depth-based differentiation of microbial function through sediment-hosted aquifers and enrichment of novel symbionts in the deep terrestrial subsurface.</title>
        <authorList>
            <person name="Probst A.J."/>
            <person name="Ladd B."/>
            <person name="Jarett J.K."/>
            <person name="Geller-Mcgrath D.E."/>
            <person name="Sieber C.M."/>
            <person name="Emerson J.B."/>
            <person name="Anantharaman K."/>
            <person name="Thomas B.C."/>
            <person name="Malmstrom R."/>
            <person name="Stieglmeier M."/>
            <person name="Klingl A."/>
            <person name="Woyke T."/>
            <person name="Ryan C.M."/>
            <person name="Banfield J.F."/>
        </authorList>
    </citation>
    <scope>NUCLEOTIDE SEQUENCE [LARGE SCALE GENOMIC DNA]</scope>
    <source>
        <strain evidence="9">CG10_big_fil_rev_8_21_14_0_10_32_10</strain>
    </source>
</reference>
<dbReference type="Pfam" id="PF01336">
    <property type="entry name" value="tRNA_anti-codon"/>
    <property type="match status" value="1"/>
</dbReference>
<evidence type="ECO:0000256" key="5">
    <source>
        <dbReference type="ARBA" id="ARBA00022917"/>
    </source>
</evidence>
<feature type="binding site" evidence="7">
    <location>
        <begin position="418"/>
        <end position="421"/>
    </location>
    <ligand>
        <name>ATP</name>
        <dbReference type="ChEBI" id="CHEBI:30616"/>
    </ligand>
</feature>
<comment type="caution">
    <text evidence="9">The sequence shown here is derived from an EMBL/GenBank/DDBJ whole genome shotgun (WGS) entry which is preliminary data.</text>
</comment>
<dbReference type="GO" id="GO:0006422">
    <property type="term" value="P:aspartyl-tRNA aminoacylation"/>
    <property type="evidence" value="ECO:0007669"/>
    <property type="project" value="UniProtKB-UniRule"/>
</dbReference>
<protein>
    <recommendedName>
        <fullName evidence="7">Aspartate--tRNA(Asp/Asn) ligase</fullName>
        <ecNumber evidence="7">6.1.1.23</ecNumber>
    </recommendedName>
    <alternativeName>
        <fullName evidence="7">Aspartyl-tRNA synthetase</fullName>
        <shortName evidence="7">AspRS</shortName>
    </alternativeName>
    <alternativeName>
        <fullName evidence="7">Non-discriminating aspartyl-tRNA synthetase</fullName>
        <shortName evidence="7">ND-AspRS</shortName>
    </alternativeName>
</protein>
<dbReference type="GO" id="GO:0005737">
    <property type="term" value="C:cytoplasm"/>
    <property type="evidence" value="ECO:0007669"/>
    <property type="project" value="UniProtKB-SubCell"/>
</dbReference>
<dbReference type="AlphaFoldDB" id="A0A2H0RCW8"/>
<evidence type="ECO:0000256" key="4">
    <source>
        <dbReference type="ARBA" id="ARBA00022840"/>
    </source>
</evidence>
<dbReference type="InterPro" id="IPR045864">
    <property type="entry name" value="aa-tRNA-synth_II/BPL/LPL"/>
</dbReference>
<dbReference type="GO" id="GO:0003676">
    <property type="term" value="F:nucleic acid binding"/>
    <property type="evidence" value="ECO:0007669"/>
    <property type="project" value="InterPro"/>
</dbReference>
<organism evidence="9 10">
    <name type="scientific">candidate division WWE3 bacterium CG10_big_fil_rev_8_21_14_0_10_32_10</name>
    <dbReference type="NCBI Taxonomy" id="1975090"/>
    <lineage>
        <taxon>Bacteria</taxon>
        <taxon>Katanobacteria</taxon>
    </lineage>
</organism>
<feature type="domain" description="Aminoacyl-transfer RNA synthetases class-II family profile" evidence="8">
    <location>
        <begin position="139"/>
        <end position="439"/>
    </location>
</feature>
<dbReference type="Gene3D" id="2.40.50.140">
    <property type="entry name" value="Nucleic acid-binding proteins"/>
    <property type="match status" value="1"/>
</dbReference>
<keyword evidence="4 7" id="KW-0067">ATP-binding</keyword>
<dbReference type="Pfam" id="PF00152">
    <property type="entry name" value="tRNA-synt_2"/>
    <property type="match status" value="1"/>
</dbReference>
<dbReference type="GO" id="GO:0050560">
    <property type="term" value="F:aspartate-tRNA(Asn) ligase activity"/>
    <property type="evidence" value="ECO:0007669"/>
    <property type="project" value="UniProtKB-EC"/>
</dbReference>
<evidence type="ECO:0000256" key="1">
    <source>
        <dbReference type="ARBA" id="ARBA00006303"/>
    </source>
</evidence>
<dbReference type="PROSITE" id="PS50862">
    <property type="entry name" value="AA_TRNA_LIGASE_II"/>
    <property type="match status" value="1"/>
</dbReference>
<comment type="caution">
    <text evidence="7">Lacks conserved residue(s) required for the propagation of feature annotation.</text>
</comment>
<dbReference type="HAMAP" id="MF_00044">
    <property type="entry name" value="Asp_tRNA_synth_type1"/>
    <property type="match status" value="1"/>
</dbReference>
<dbReference type="Gene3D" id="3.30.930.10">
    <property type="entry name" value="Bira Bifunctional Protein, Domain 2"/>
    <property type="match status" value="2"/>
</dbReference>
<evidence type="ECO:0000256" key="6">
    <source>
        <dbReference type="ARBA" id="ARBA00023146"/>
    </source>
</evidence>
<feature type="binding site" evidence="7">
    <location>
        <position position="218"/>
    </location>
    <ligand>
        <name>L-aspartate</name>
        <dbReference type="ChEBI" id="CHEBI:29991"/>
    </ligand>
</feature>
<dbReference type="GO" id="GO:0005524">
    <property type="term" value="F:ATP binding"/>
    <property type="evidence" value="ECO:0007669"/>
    <property type="project" value="UniProtKB-UniRule"/>
</dbReference>
<dbReference type="InterPro" id="IPR002312">
    <property type="entry name" value="Asp/Asn-tRNA-synth_IIb"/>
</dbReference>
<dbReference type="PANTHER" id="PTHR22594:SF5">
    <property type="entry name" value="ASPARTATE--TRNA LIGASE, MITOCHONDRIAL"/>
    <property type="match status" value="1"/>
</dbReference>
<dbReference type="InterPro" id="IPR004524">
    <property type="entry name" value="Asp-tRNA-ligase_1"/>
</dbReference>
<comment type="subcellular location">
    <subcellularLocation>
        <location evidence="7">Cytoplasm</location>
    </subcellularLocation>
</comment>
<feature type="binding site" evidence="7">
    <location>
        <begin position="218"/>
        <end position="220"/>
    </location>
    <ligand>
        <name>ATP</name>
        <dbReference type="ChEBI" id="CHEBI:30616"/>
    </ligand>
</feature>
<keyword evidence="5 7" id="KW-0648">Protein biosynthesis</keyword>
<dbReference type="CDD" id="cd04317">
    <property type="entry name" value="EcAspRS_like_N"/>
    <property type="match status" value="1"/>
</dbReference>
<dbReference type="Proteomes" id="UP000230214">
    <property type="component" value="Unassembled WGS sequence"/>
</dbReference>
<feature type="binding site" evidence="7">
    <location>
        <position position="374"/>
    </location>
    <ligand>
        <name>L-aspartate</name>
        <dbReference type="ChEBI" id="CHEBI:29991"/>
    </ligand>
</feature>
<dbReference type="EC" id="6.1.1.23" evidence="7"/>
<evidence type="ECO:0000256" key="7">
    <source>
        <dbReference type="HAMAP-Rule" id="MF_00044"/>
    </source>
</evidence>
<dbReference type="InterPro" id="IPR004115">
    <property type="entry name" value="GAD-like_sf"/>
</dbReference>
<dbReference type="SUPFAM" id="SSF55681">
    <property type="entry name" value="Class II aaRS and biotin synthetases"/>
    <property type="match status" value="1"/>
</dbReference>
<accession>A0A2H0RCW8</accession>
<feature type="binding site" evidence="7">
    <location>
        <position position="367"/>
    </location>
    <ligand>
        <name>ATP</name>
        <dbReference type="ChEBI" id="CHEBI:30616"/>
    </ligand>
</feature>
<dbReference type="PRINTS" id="PR01042">
    <property type="entry name" value="TRNASYNTHASP"/>
</dbReference>
<dbReference type="SUPFAM" id="SSF50249">
    <property type="entry name" value="Nucleic acid-binding proteins"/>
    <property type="match status" value="1"/>
</dbReference>
<dbReference type="CDD" id="cd00777">
    <property type="entry name" value="AspRS_core"/>
    <property type="match status" value="1"/>
</dbReference>
<evidence type="ECO:0000313" key="9">
    <source>
        <dbReference type="EMBL" id="PIR43665.1"/>
    </source>
</evidence>
<feature type="region of interest" description="Aspartate" evidence="7">
    <location>
        <begin position="196"/>
        <end position="199"/>
    </location>
</feature>
<dbReference type="PANTHER" id="PTHR22594">
    <property type="entry name" value="ASPARTYL/LYSYL-TRNA SYNTHETASE"/>
    <property type="match status" value="1"/>
</dbReference>
<gene>
    <name evidence="7 9" type="primary">aspS</name>
    <name evidence="9" type="ORF">COV24_01250</name>
</gene>
<feature type="binding site" evidence="7">
    <location>
        <position position="333"/>
    </location>
    <ligand>
        <name>L-aspartate</name>
        <dbReference type="ChEBI" id="CHEBI:29991"/>
    </ligand>
</feature>
<comment type="function">
    <text evidence="7">Aspartyl-tRNA synthetase with relaxed tRNA specificity since it is able to aspartylate not only its cognate tRNA(Asp) but also tRNA(Asn). Reaction proceeds in two steps: L-aspartate is first activated by ATP to form Asp-AMP and then transferred to the acceptor end of tRNA(Asp/Asn).</text>
</comment>